<comment type="caution">
    <text evidence="2">The sequence shown here is derived from an EMBL/GenBank/DDBJ whole genome shotgun (WGS) entry which is preliminary data.</text>
</comment>
<protein>
    <submittedName>
        <fullName evidence="2">Uu.00g009690.m01.CDS01</fullName>
    </submittedName>
</protein>
<dbReference type="Proteomes" id="UP001295740">
    <property type="component" value="Unassembled WGS sequence"/>
</dbReference>
<evidence type="ECO:0000256" key="1">
    <source>
        <dbReference type="SAM" id="MobiDB-lite"/>
    </source>
</evidence>
<proteinExistence type="predicted"/>
<reference evidence="2" key="1">
    <citation type="submission" date="2023-10" db="EMBL/GenBank/DDBJ databases">
        <authorList>
            <person name="Hackl T."/>
        </authorList>
    </citation>
    <scope>NUCLEOTIDE SEQUENCE</scope>
</reference>
<organism evidence="2 3">
    <name type="scientific">Anthostomella pinea</name>
    <dbReference type="NCBI Taxonomy" id="933095"/>
    <lineage>
        <taxon>Eukaryota</taxon>
        <taxon>Fungi</taxon>
        <taxon>Dikarya</taxon>
        <taxon>Ascomycota</taxon>
        <taxon>Pezizomycotina</taxon>
        <taxon>Sordariomycetes</taxon>
        <taxon>Xylariomycetidae</taxon>
        <taxon>Xylariales</taxon>
        <taxon>Xylariaceae</taxon>
        <taxon>Anthostomella</taxon>
    </lineage>
</organism>
<name>A0AAI8VY24_9PEZI</name>
<feature type="region of interest" description="Disordered" evidence="1">
    <location>
        <begin position="146"/>
        <end position="165"/>
    </location>
</feature>
<keyword evidence="3" id="KW-1185">Reference proteome</keyword>
<evidence type="ECO:0000313" key="2">
    <source>
        <dbReference type="EMBL" id="CAJ2512850.1"/>
    </source>
</evidence>
<sequence>MPPKTDHGEITVKITACQKTDFASHMLLCNEFKAFISKFPRPSSECVLAFHFAADEELPELAWVTPSPSMVNGSTTWREEAGKELQSRMFVIEKNMRQNQYIDYKLCVVSTIAAQVPNKSLNKALAPYGVPDYRALGPVVVCSHVETSQDDNSKQDEGEDEDEEKKVLRNIVTSGLMTFATFWTGSHTRTETTASRS</sequence>
<accession>A0AAI8VY24</accession>
<dbReference type="EMBL" id="CAUWAG010000020">
    <property type="protein sequence ID" value="CAJ2512850.1"/>
    <property type="molecule type" value="Genomic_DNA"/>
</dbReference>
<evidence type="ECO:0000313" key="3">
    <source>
        <dbReference type="Proteomes" id="UP001295740"/>
    </source>
</evidence>
<dbReference type="AlphaFoldDB" id="A0AAI8VY24"/>
<gene>
    <name evidence="2" type="ORF">KHLLAP_LOCUS13318</name>
</gene>